<comment type="caution">
    <text evidence="1">The sequence shown here is derived from an EMBL/GenBank/DDBJ whole genome shotgun (WGS) entry which is preliminary data.</text>
</comment>
<name>A0A3E3DX37_9FIRM</name>
<dbReference type="AlphaFoldDB" id="A0A3E3DX37"/>
<proteinExistence type="predicted"/>
<accession>A0A3E3DX37</accession>
<evidence type="ECO:0000313" key="1">
    <source>
        <dbReference type="EMBL" id="RGD73813.1"/>
    </source>
</evidence>
<sequence>MKIYQGSNDSLMFNLSGGFIEASNFYAVLVKSSKKLKEWERDDIDITNNILSLSLTQEETAMFPSGDAILSMKCFNSNSQVEFAAEIEIEIIARKDKGYIF</sequence>
<dbReference type="RefSeq" id="WP_117532430.1">
    <property type="nucleotide sequence ID" value="NZ_QUSM01000004.1"/>
</dbReference>
<protein>
    <submittedName>
        <fullName evidence="1">Uncharacterized protein</fullName>
    </submittedName>
</protein>
<dbReference type="Proteomes" id="UP000261212">
    <property type="component" value="Unassembled WGS sequence"/>
</dbReference>
<reference evidence="1 2" key="1">
    <citation type="submission" date="2018-08" db="EMBL/GenBank/DDBJ databases">
        <title>A genome reference for cultivated species of the human gut microbiota.</title>
        <authorList>
            <person name="Zou Y."/>
            <person name="Xue W."/>
            <person name="Luo G."/>
        </authorList>
    </citation>
    <scope>NUCLEOTIDE SEQUENCE [LARGE SCALE GENOMIC DNA]</scope>
    <source>
        <strain evidence="1 2">AM25-6</strain>
    </source>
</reference>
<gene>
    <name evidence="1" type="ORF">DW687_08535</name>
</gene>
<dbReference type="EMBL" id="QUSM01000004">
    <property type="protein sequence ID" value="RGD73813.1"/>
    <property type="molecule type" value="Genomic_DNA"/>
</dbReference>
<evidence type="ECO:0000313" key="2">
    <source>
        <dbReference type="Proteomes" id="UP000261212"/>
    </source>
</evidence>
<organism evidence="1 2">
    <name type="scientific">Anaerofustis stercorihominis</name>
    <dbReference type="NCBI Taxonomy" id="214853"/>
    <lineage>
        <taxon>Bacteria</taxon>
        <taxon>Bacillati</taxon>
        <taxon>Bacillota</taxon>
        <taxon>Clostridia</taxon>
        <taxon>Eubacteriales</taxon>
        <taxon>Eubacteriaceae</taxon>
        <taxon>Anaerofustis</taxon>
    </lineage>
</organism>